<evidence type="ECO:0000313" key="1">
    <source>
        <dbReference type="EMBL" id="EMP41382.1"/>
    </source>
</evidence>
<gene>
    <name evidence="1" type="ORF">UY3_01393</name>
</gene>
<protein>
    <submittedName>
        <fullName evidence="1">Uncharacterized protein</fullName>
    </submittedName>
</protein>
<organism evidence="1 2">
    <name type="scientific">Chelonia mydas</name>
    <name type="common">Green sea-turtle</name>
    <name type="synonym">Chelonia agassizi</name>
    <dbReference type="NCBI Taxonomy" id="8469"/>
    <lineage>
        <taxon>Eukaryota</taxon>
        <taxon>Metazoa</taxon>
        <taxon>Chordata</taxon>
        <taxon>Craniata</taxon>
        <taxon>Vertebrata</taxon>
        <taxon>Euteleostomi</taxon>
        <taxon>Archelosauria</taxon>
        <taxon>Testudinata</taxon>
        <taxon>Testudines</taxon>
        <taxon>Cryptodira</taxon>
        <taxon>Durocryptodira</taxon>
        <taxon>Americhelydia</taxon>
        <taxon>Chelonioidea</taxon>
        <taxon>Cheloniidae</taxon>
        <taxon>Chelonia</taxon>
    </lineage>
</organism>
<name>M7CK12_CHEMY</name>
<proteinExistence type="predicted"/>
<sequence length="159" mass="18156">MSLPSSCEHLTLEKVARFRSAYIHGSPYAINKPIDIKQQKRRVQGGLRYGEYGWELGYDVTTHYQSEEPSKGKNVFKVKKVSLQKRLKEPGNVLEDSENSEWLDFGIVPVSSVNPTDSHIDMTQNILHRETRTSLNLEAREFITSSSTAIFRGTETIWP</sequence>
<dbReference type="Proteomes" id="UP000031443">
    <property type="component" value="Unassembled WGS sequence"/>
</dbReference>
<accession>M7CK12</accession>
<dbReference type="EMBL" id="KB493071">
    <property type="protein sequence ID" value="EMP41382.1"/>
    <property type="molecule type" value="Genomic_DNA"/>
</dbReference>
<dbReference type="AlphaFoldDB" id="M7CK12"/>
<reference evidence="2" key="1">
    <citation type="journal article" date="2013" name="Nat. Genet.">
        <title>The draft genomes of soft-shell turtle and green sea turtle yield insights into the development and evolution of the turtle-specific body plan.</title>
        <authorList>
            <person name="Wang Z."/>
            <person name="Pascual-Anaya J."/>
            <person name="Zadissa A."/>
            <person name="Li W."/>
            <person name="Niimura Y."/>
            <person name="Huang Z."/>
            <person name="Li C."/>
            <person name="White S."/>
            <person name="Xiong Z."/>
            <person name="Fang D."/>
            <person name="Wang B."/>
            <person name="Ming Y."/>
            <person name="Chen Y."/>
            <person name="Zheng Y."/>
            <person name="Kuraku S."/>
            <person name="Pignatelli M."/>
            <person name="Herrero J."/>
            <person name="Beal K."/>
            <person name="Nozawa M."/>
            <person name="Li Q."/>
            <person name="Wang J."/>
            <person name="Zhang H."/>
            <person name="Yu L."/>
            <person name="Shigenobu S."/>
            <person name="Wang J."/>
            <person name="Liu J."/>
            <person name="Flicek P."/>
            <person name="Searle S."/>
            <person name="Wang J."/>
            <person name="Kuratani S."/>
            <person name="Yin Y."/>
            <person name="Aken B."/>
            <person name="Zhang G."/>
            <person name="Irie N."/>
        </authorList>
    </citation>
    <scope>NUCLEOTIDE SEQUENCE [LARGE SCALE GENOMIC DNA]</scope>
</reference>
<keyword evidence="2" id="KW-1185">Reference proteome</keyword>
<dbReference type="STRING" id="8469.M7CK12"/>
<evidence type="ECO:0000313" key="2">
    <source>
        <dbReference type="Proteomes" id="UP000031443"/>
    </source>
</evidence>